<accession>A0A6N2M6E1</accession>
<proteinExistence type="predicted"/>
<evidence type="ECO:0000313" key="1">
    <source>
        <dbReference type="EMBL" id="VFU49556.1"/>
    </source>
</evidence>
<protein>
    <submittedName>
        <fullName evidence="1">Uncharacterized protein</fullName>
    </submittedName>
</protein>
<sequence>MILVEASCKVLVRQGVWTLDLALNMMDLSLMDMDLVIKSLFQACIAAMDGQRTGAGLFASGQMQEENCLTAIYFLLVELVVARIQKVCNAFLYKFCSKDVRYFRLAPLLTLVV</sequence>
<organism evidence="1">
    <name type="scientific">Salix viminalis</name>
    <name type="common">Common osier</name>
    <name type="synonym">Basket willow</name>
    <dbReference type="NCBI Taxonomy" id="40686"/>
    <lineage>
        <taxon>Eukaryota</taxon>
        <taxon>Viridiplantae</taxon>
        <taxon>Streptophyta</taxon>
        <taxon>Embryophyta</taxon>
        <taxon>Tracheophyta</taxon>
        <taxon>Spermatophyta</taxon>
        <taxon>Magnoliopsida</taxon>
        <taxon>eudicotyledons</taxon>
        <taxon>Gunneridae</taxon>
        <taxon>Pentapetalae</taxon>
        <taxon>rosids</taxon>
        <taxon>fabids</taxon>
        <taxon>Malpighiales</taxon>
        <taxon>Salicaceae</taxon>
        <taxon>Saliceae</taxon>
        <taxon>Salix</taxon>
    </lineage>
</organism>
<gene>
    <name evidence="1" type="ORF">SVIM_LOCUS326553</name>
</gene>
<reference evidence="1" key="1">
    <citation type="submission" date="2019-03" db="EMBL/GenBank/DDBJ databases">
        <authorList>
            <person name="Mank J."/>
            <person name="Almeida P."/>
        </authorList>
    </citation>
    <scope>NUCLEOTIDE SEQUENCE</scope>
    <source>
        <strain evidence="1">78183</strain>
    </source>
</reference>
<name>A0A6N2M6E1_SALVM</name>
<dbReference type="EMBL" id="CAADRP010001707">
    <property type="protein sequence ID" value="VFU49556.1"/>
    <property type="molecule type" value="Genomic_DNA"/>
</dbReference>
<dbReference type="AlphaFoldDB" id="A0A6N2M6E1"/>